<feature type="chain" id="PRO_5040460968" description="Secreted protein" evidence="1">
    <location>
        <begin position="18"/>
        <end position="91"/>
    </location>
</feature>
<reference evidence="2" key="1">
    <citation type="submission" date="2022-03" db="EMBL/GenBank/DDBJ databases">
        <authorList>
            <person name="Sayadi A."/>
        </authorList>
    </citation>
    <scope>NUCLEOTIDE SEQUENCE</scope>
</reference>
<proteinExistence type="predicted"/>
<dbReference type="AlphaFoldDB" id="A0A9P0LVE6"/>
<evidence type="ECO:0000313" key="3">
    <source>
        <dbReference type="Proteomes" id="UP001152888"/>
    </source>
</evidence>
<name>A0A9P0LVE6_ACAOB</name>
<evidence type="ECO:0008006" key="4">
    <source>
        <dbReference type="Google" id="ProtNLM"/>
    </source>
</evidence>
<sequence length="91" mass="10497">MLILLVRVLLLTRLSLPRRIHYIAIPLTSGSKPAASSKKGKLMADNVTWPSNSPGLRAPDIYLWKFLNEVYILYTILAYQERPLYLHLNKF</sequence>
<gene>
    <name evidence="2" type="ORF">ACAOBT_LOCUS25453</name>
</gene>
<organism evidence="2 3">
    <name type="scientific">Acanthoscelides obtectus</name>
    <name type="common">Bean weevil</name>
    <name type="synonym">Bruchus obtectus</name>
    <dbReference type="NCBI Taxonomy" id="200917"/>
    <lineage>
        <taxon>Eukaryota</taxon>
        <taxon>Metazoa</taxon>
        <taxon>Ecdysozoa</taxon>
        <taxon>Arthropoda</taxon>
        <taxon>Hexapoda</taxon>
        <taxon>Insecta</taxon>
        <taxon>Pterygota</taxon>
        <taxon>Neoptera</taxon>
        <taxon>Endopterygota</taxon>
        <taxon>Coleoptera</taxon>
        <taxon>Polyphaga</taxon>
        <taxon>Cucujiformia</taxon>
        <taxon>Chrysomeloidea</taxon>
        <taxon>Chrysomelidae</taxon>
        <taxon>Bruchinae</taxon>
        <taxon>Bruchini</taxon>
        <taxon>Acanthoscelides</taxon>
    </lineage>
</organism>
<keyword evidence="3" id="KW-1185">Reference proteome</keyword>
<keyword evidence="1" id="KW-0732">Signal</keyword>
<dbReference type="EMBL" id="CAKOFQ010007398">
    <property type="protein sequence ID" value="CAH2000278.1"/>
    <property type="molecule type" value="Genomic_DNA"/>
</dbReference>
<accession>A0A9P0LVE6</accession>
<dbReference type="Proteomes" id="UP001152888">
    <property type="component" value="Unassembled WGS sequence"/>
</dbReference>
<protein>
    <recommendedName>
        <fullName evidence="4">Secreted protein</fullName>
    </recommendedName>
</protein>
<evidence type="ECO:0000313" key="2">
    <source>
        <dbReference type="EMBL" id="CAH2000278.1"/>
    </source>
</evidence>
<evidence type="ECO:0000256" key="1">
    <source>
        <dbReference type="SAM" id="SignalP"/>
    </source>
</evidence>
<feature type="signal peptide" evidence="1">
    <location>
        <begin position="1"/>
        <end position="17"/>
    </location>
</feature>
<comment type="caution">
    <text evidence="2">The sequence shown here is derived from an EMBL/GenBank/DDBJ whole genome shotgun (WGS) entry which is preliminary data.</text>
</comment>